<name>A0A6J4KDY2_9BACT</name>
<sequence>MARLADGIVCGPCWSRLALLPEPQCRRCGHPHPGPYRCRWCEPLPPFVRAVRSVAWVHRGTATALLHALKYDGWHRVAAGMAERMARLTWPPDVVSERALVVPVPLAAARRRERGYNQSEQLAGPLARRWGVALAPELLVRPRGSGSQTRLTPAQRMLNVARAFRVPDEARPALRGAHVVLVDDVVTTAATLAACAAALHAGGARIVSCITFGRAPALGDR</sequence>
<keyword evidence="3" id="KW-0808">Transferase</keyword>
<dbReference type="InterPro" id="IPR029057">
    <property type="entry name" value="PRTase-like"/>
</dbReference>
<dbReference type="GO" id="GO:0016757">
    <property type="term" value="F:glycosyltransferase activity"/>
    <property type="evidence" value="ECO:0007669"/>
    <property type="project" value="UniProtKB-KW"/>
</dbReference>
<dbReference type="PANTHER" id="PTHR47505">
    <property type="entry name" value="DNA UTILIZATION PROTEIN YHGH"/>
    <property type="match status" value="1"/>
</dbReference>
<dbReference type="InterPro" id="IPR000836">
    <property type="entry name" value="PRTase_dom"/>
</dbReference>
<dbReference type="Pfam" id="PF00156">
    <property type="entry name" value="Pribosyltran"/>
    <property type="match status" value="1"/>
</dbReference>
<evidence type="ECO:0000256" key="1">
    <source>
        <dbReference type="ARBA" id="ARBA00008007"/>
    </source>
</evidence>
<dbReference type="Gene3D" id="3.40.50.2020">
    <property type="match status" value="1"/>
</dbReference>
<evidence type="ECO:0000259" key="2">
    <source>
        <dbReference type="Pfam" id="PF00156"/>
    </source>
</evidence>
<protein>
    <submittedName>
        <fullName evidence="3">Competence protein F homolog, phosphoribosyltransferase domain protein YhgH required for utilization of DNA as sole source of carbon and energy</fullName>
    </submittedName>
</protein>
<reference evidence="3" key="1">
    <citation type="submission" date="2020-02" db="EMBL/GenBank/DDBJ databases">
        <authorList>
            <person name="Meier V. D."/>
        </authorList>
    </citation>
    <scope>NUCLEOTIDE SEQUENCE</scope>
    <source>
        <strain evidence="3">AVDCRST_MAG40</strain>
    </source>
</reference>
<organism evidence="3">
    <name type="scientific">uncultured Gemmatimonadaceae bacterium</name>
    <dbReference type="NCBI Taxonomy" id="246130"/>
    <lineage>
        <taxon>Bacteria</taxon>
        <taxon>Pseudomonadati</taxon>
        <taxon>Gemmatimonadota</taxon>
        <taxon>Gemmatimonadia</taxon>
        <taxon>Gemmatimonadales</taxon>
        <taxon>Gemmatimonadaceae</taxon>
        <taxon>environmental samples</taxon>
    </lineage>
</organism>
<feature type="domain" description="Phosphoribosyltransferase" evidence="2">
    <location>
        <begin position="121"/>
        <end position="214"/>
    </location>
</feature>
<dbReference type="AlphaFoldDB" id="A0A6J4KDY2"/>
<dbReference type="EMBL" id="CADCTX010000146">
    <property type="protein sequence ID" value="CAA9303285.1"/>
    <property type="molecule type" value="Genomic_DNA"/>
</dbReference>
<keyword evidence="3" id="KW-0328">Glycosyltransferase</keyword>
<dbReference type="PANTHER" id="PTHR47505:SF1">
    <property type="entry name" value="DNA UTILIZATION PROTEIN YHGH"/>
    <property type="match status" value="1"/>
</dbReference>
<dbReference type="InterPro" id="IPR051910">
    <property type="entry name" value="ComF/GntX_DNA_util-trans"/>
</dbReference>
<dbReference type="SUPFAM" id="SSF53271">
    <property type="entry name" value="PRTase-like"/>
    <property type="match status" value="1"/>
</dbReference>
<evidence type="ECO:0000313" key="3">
    <source>
        <dbReference type="EMBL" id="CAA9303285.1"/>
    </source>
</evidence>
<proteinExistence type="inferred from homology"/>
<gene>
    <name evidence="3" type="ORF">AVDCRST_MAG40-501</name>
</gene>
<accession>A0A6J4KDY2</accession>
<comment type="similarity">
    <text evidence="1">Belongs to the ComF/GntX family.</text>
</comment>